<feature type="region of interest" description="Disordered" evidence="5">
    <location>
        <begin position="27"/>
        <end position="53"/>
    </location>
</feature>
<dbReference type="Pfam" id="PF05089">
    <property type="entry name" value="NAGLU"/>
    <property type="match status" value="1"/>
</dbReference>
<dbReference type="OrthoDB" id="9807519at2"/>
<dbReference type="Pfam" id="PF12971">
    <property type="entry name" value="NAGLU_N"/>
    <property type="match status" value="1"/>
</dbReference>
<dbReference type="Gene3D" id="2.60.120.260">
    <property type="entry name" value="Galactose-binding domain-like"/>
    <property type="match status" value="1"/>
</dbReference>
<feature type="chain" id="PRO_5010205447" evidence="6">
    <location>
        <begin position="25"/>
        <end position="1080"/>
    </location>
</feature>
<feature type="compositionally biased region" description="Polar residues" evidence="5">
    <location>
        <begin position="27"/>
        <end position="40"/>
    </location>
</feature>
<feature type="signal peptide" evidence="6">
    <location>
        <begin position="1"/>
        <end position="24"/>
    </location>
</feature>
<sequence>MAHRRLKVFVSVGTLLLATVVAPAHSTASGQAARTDTQISAEPDTGPDDGRGTEAARAALDRLAPRIAHRFVLELEPPTDEGGSFTIEARNNRIVLAGSDNVAILSAFDYYLENIAHGQISRMGDNIPVRLPAPAEPIRKSTAYQIRDAYNFTVAGYTYPFWDWEEWEREIDLLALSGVNHALVTIGQEAVWYDTWQRFGYSAEEARAWISPPAHQPWQFMSNMHSFAGGMSEGLIEQRAELGRRIVDRMRELGITPVLPGFSGSVPDGFAERNPGARVVPQGEWYGFMRPEWLDTTTELYQDVAAVFYASQRDRFGSVPDQAIDLLHEGGQSGGVDLTEAAQGIVAALEQHDEDYVWVIQAWGGNPRRDVIEGIAPEHVLVQDLTGGRWSGSQAFWGAPWVWGILPNFGGRTGLYGNLPSIASNVPTLLERQGTGSLVGTTIMSEGVDTNPVVWELMTSAIWESEPIDLDQWLNRFVTARYGVADDDAIDAWRTIYAAAYDSGAGHPGGADSLFNAEPSLTATKASQNAPGSLPYRPDELEPALVSLLRAERRLGKVETFRHDLVDVARQVVVNQSRVLLPQIKTAFEGHDIDEFEALTGRWLDMMDLADELLATHEAFMLGPWLAEARRWGADKDEADRLEYDARSLVSIWGSCWSGGPINNDYANRDWAGLLSDYYKPRWQAYFAGLAEQLRTGQAPPVVDYCQRGQDWARETTALPIEPRGDSAAAAQRVAEAVLGTAQVQLEVSPSLATPGVPLRAEIDLTNMRNRPLTGLEASIDLPDGWKAEATEPLPAAARPHEELTAAWTITPGDDVKPSTNLALGQVATQSSEFRGGRFPASNAVDGDPSNFSHTAEDGSREPWWQVDLGKVSDIGEIRVWNRADCCQDRVAGLYLFISDEPFTTTTVEETVADADVRTIVLEEAAGRPTSVSVQGRGRYVRLQTVKTTPLNIAEVEVLDTVYPLTATVRYRSGRDVGEVAHTATVAGAAAHDSLAEAYNSNGLTSDGDPSGGNLDGELRPAEAADIVTGQAAIRVEGRVGWLAFLGSRLASGDGVGTVVYAGGSTEDLALLTRRRSLPS</sequence>
<dbReference type="Gene3D" id="1.20.120.670">
    <property type="entry name" value="N-acetyl-b-d-glucoasminidase"/>
    <property type="match status" value="1"/>
</dbReference>
<evidence type="ECO:0000259" key="7">
    <source>
        <dbReference type="SMART" id="SM00607"/>
    </source>
</evidence>
<evidence type="ECO:0000256" key="6">
    <source>
        <dbReference type="SAM" id="SignalP"/>
    </source>
</evidence>
<evidence type="ECO:0000256" key="4">
    <source>
        <dbReference type="ARBA" id="ARBA00023157"/>
    </source>
</evidence>
<dbReference type="GO" id="GO:0016787">
    <property type="term" value="F:hydrolase activity"/>
    <property type="evidence" value="ECO:0007669"/>
    <property type="project" value="UniProtKB-KW"/>
</dbReference>
<feature type="region of interest" description="Disordered" evidence="5">
    <location>
        <begin position="833"/>
        <end position="860"/>
    </location>
</feature>
<protein>
    <submittedName>
        <fullName evidence="8">NPCBM-associated, NEW3 domain of alpha-galactosidase</fullName>
    </submittedName>
</protein>
<dbReference type="InterPro" id="IPR018905">
    <property type="entry name" value="A-galactase_NEW3"/>
</dbReference>
<keyword evidence="3" id="KW-0106">Calcium</keyword>
<accession>A0A1H5JDI4</accession>
<dbReference type="InterPro" id="IPR024240">
    <property type="entry name" value="NAGLU_N"/>
</dbReference>
<dbReference type="Pfam" id="PF12972">
    <property type="entry name" value="NAGLU_C"/>
    <property type="match status" value="1"/>
</dbReference>
<dbReference type="Gene3D" id="3.30.379.10">
    <property type="entry name" value="Chitobiase/beta-hexosaminidase domain 2-like"/>
    <property type="match status" value="1"/>
</dbReference>
<dbReference type="AlphaFoldDB" id="A0A1H5JDI4"/>
<dbReference type="InterPro" id="IPR029018">
    <property type="entry name" value="Hex-like_dom2"/>
</dbReference>
<dbReference type="Proteomes" id="UP000181980">
    <property type="component" value="Unassembled WGS sequence"/>
</dbReference>
<evidence type="ECO:0000313" key="8">
    <source>
        <dbReference type="EMBL" id="SEE50480.1"/>
    </source>
</evidence>
<feature type="domain" description="Fucolectin tachylectin-4 pentraxin-1" evidence="7">
    <location>
        <begin position="819"/>
        <end position="966"/>
    </location>
</feature>
<dbReference type="Gene3D" id="3.20.20.80">
    <property type="entry name" value="Glycosidases"/>
    <property type="match status" value="1"/>
</dbReference>
<dbReference type="Pfam" id="PF22633">
    <property type="entry name" value="F5_F8_type_C_2"/>
    <property type="match status" value="1"/>
</dbReference>
<dbReference type="SMART" id="SM00607">
    <property type="entry name" value="FTP"/>
    <property type="match status" value="1"/>
</dbReference>
<keyword evidence="2" id="KW-0378">Hydrolase</keyword>
<evidence type="ECO:0000256" key="2">
    <source>
        <dbReference type="ARBA" id="ARBA00022801"/>
    </source>
</evidence>
<name>A0A1H5JDI4_9ACTN</name>
<dbReference type="SUPFAM" id="SSF49785">
    <property type="entry name" value="Galactose-binding domain-like"/>
    <property type="match status" value="1"/>
</dbReference>
<keyword evidence="6" id="KW-0732">Signal</keyword>
<dbReference type="InterPro" id="IPR006585">
    <property type="entry name" value="FTP1"/>
</dbReference>
<evidence type="ECO:0000313" key="9">
    <source>
        <dbReference type="Proteomes" id="UP000181980"/>
    </source>
</evidence>
<organism evidence="8 9">
    <name type="scientific">Jiangella alba</name>
    <dbReference type="NCBI Taxonomy" id="561176"/>
    <lineage>
        <taxon>Bacteria</taxon>
        <taxon>Bacillati</taxon>
        <taxon>Actinomycetota</taxon>
        <taxon>Actinomycetes</taxon>
        <taxon>Jiangellales</taxon>
        <taxon>Jiangellaceae</taxon>
        <taxon>Jiangella</taxon>
    </lineage>
</organism>
<keyword evidence="4" id="KW-1015">Disulfide bond</keyword>
<keyword evidence="1" id="KW-0479">Metal-binding</keyword>
<dbReference type="InterPro" id="IPR024732">
    <property type="entry name" value="NAGLU_C"/>
</dbReference>
<dbReference type="PANTHER" id="PTHR12872:SF1">
    <property type="entry name" value="ALPHA-N-ACETYLGLUCOSAMINIDASE"/>
    <property type="match status" value="1"/>
</dbReference>
<reference evidence="9" key="1">
    <citation type="submission" date="2016-10" db="EMBL/GenBank/DDBJ databases">
        <authorList>
            <person name="Varghese N."/>
            <person name="Submissions S."/>
        </authorList>
    </citation>
    <scope>NUCLEOTIDE SEQUENCE [LARGE SCALE GENOMIC DNA]</scope>
    <source>
        <strain evidence="9">DSM 45237</strain>
    </source>
</reference>
<proteinExistence type="predicted"/>
<dbReference type="InterPro" id="IPR024733">
    <property type="entry name" value="NAGLU_tim-barrel"/>
</dbReference>
<dbReference type="InterPro" id="IPR007781">
    <property type="entry name" value="NAGLU"/>
</dbReference>
<evidence type="ECO:0000256" key="5">
    <source>
        <dbReference type="SAM" id="MobiDB-lite"/>
    </source>
</evidence>
<dbReference type="EMBL" id="FNUC01000003">
    <property type="protein sequence ID" value="SEE50480.1"/>
    <property type="molecule type" value="Genomic_DNA"/>
</dbReference>
<dbReference type="GO" id="GO:0046872">
    <property type="term" value="F:metal ion binding"/>
    <property type="evidence" value="ECO:0007669"/>
    <property type="project" value="UniProtKB-KW"/>
</dbReference>
<evidence type="ECO:0000256" key="1">
    <source>
        <dbReference type="ARBA" id="ARBA00022723"/>
    </source>
</evidence>
<dbReference type="STRING" id="561176.SAMN04488561_1538"/>
<dbReference type="InterPro" id="IPR008979">
    <property type="entry name" value="Galactose-bd-like_sf"/>
</dbReference>
<dbReference type="Pfam" id="PF10633">
    <property type="entry name" value="NPCBM_assoc"/>
    <property type="match status" value="1"/>
</dbReference>
<gene>
    <name evidence="8" type="ORF">SAMN04488561_1538</name>
</gene>
<keyword evidence="9" id="KW-1185">Reference proteome</keyword>
<dbReference type="GO" id="GO:0005975">
    <property type="term" value="P:carbohydrate metabolic process"/>
    <property type="evidence" value="ECO:0007669"/>
    <property type="project" value="UniProtKB-ARBA"/>
</dbReference>
<dbReference type="PANTHER" id="PTHR12872">
    <property type="entry name" value="ALPHA-N-ACETYLGLUCOSAMINIDASE"/>
    <property type="match status" value="1"/>
</dbReference>
<evidence type="ECO:0000256" key="3">
    <source>
        <dbReference type="ARBA" id="ARBA00022837"/>
    </source>
</evidence>